<dbReference type="PANTHER" id="PTHR33968:SF1">
    <property type="entry name" value="PROTEIN PET100 HOMOLOG, MITOCHONDRIAL"/>
    <property type="match status" value="1"/>
</dbReference>
<feature type="non-terminal residue" evidence="9">
    <location>
        <position position="99"/>
    </location>
</feature>
<evidence type="ECO:0000256" key="7">
    <source>
        <dbReference type="ARBA" id="ARBA00023136"/>
    </source>
</evidence>
<evidence type="ECO:0000313" key="9">
    <source>
        <dbReference type="EMBL" id="JAB01515.1"/>
    </source>
</evidence>
<keyword evidence="5" id="KW-1133">Transmembrane helix</keyword>
<name>T1DM57_ANOAQ</name>
<evidence type="ECO:0000256" key="6">
    <source>
        <dbReference type="ARBA" id="ARBA00023128"/>
    </source>
</evidence>
<comment type="similarity">
    <text evidence="8">Belongs to the PET100 family.</text>
</comment>
<dbReference type="Pfam" id="PF09803">
    <property type="entry name" value="Pet100"/>
    <property type="match status" value="1"/>
</dbReference>
<comment type="subcellular location">
    <subcellularLocation>
        <location evidence="1">Membrane</location>
        <topology evidence="1">Single-pass membrane protein</topology>
    </subcellularLocation>
    <subcellularLocation>
        <location evidence="2">Mitochondrion membrane</location>
    </subcellularLocation>
</comment>
<evidence type="ECO:0000256" key="1">
    <source>
        <dbReference type="ARBA" id="ARBA00004167"/>
    </source>
</evidence>
<keyword evidence="7" id="KW-0472">Membrane</keyword>
<dbReference type="InterPro" id="IPR018625">
    <property type="entry name" value="Pet100"/>
</dbReference>
<accession>T1DM57</accession>
<evidence type="ECO:0008006" key="10">
    <source>
        <dbReference type="Google" id="ProtNLM"/>
    </source>
</evidence>
<organism evidence="9">
    <name type="scientific">Anopheles aquasalis</name>
    <name type="common">Malaria mosquito</name>
    <dbReference type="NCBI Taxonomy" id="42839"/>
    <lineage>
        <taxon>Eukaryota</taxon>
        <taxon>Metazoa</taxon>
        <taxon>Ecdysozoa</taxon>
        <taxon>Arthropoda</taxon>
        <taxon>Hexapoda</taxon>
        <taxon>Insecta</taxon>
        <taxon>Pterygota</taxon>
        <taxon>Neoptera</taxon>
        <taxon>Endopterygota</taxon>
        <taxon>Diptera</taxon>
        <taxon>Nematocera</taxon>
        <taxon>Culicoidea</taxon>
        <taxon>Culicidae</taxon>
        <taxon>Anophelinae</taxon>
        <taxon>Anopheles</taxon>
    </lineage>
</organism>
<evidence type="ECO:0000256" key="2">
    <source>
        <dbReference type="ARBA" id="ARBA00004325"/>
    </source>
</evidence>
<dbReference type="GO" id="GO:0033617">
    <property type="term" value="P:mitochondrial respiratory chain complex IV assembly"/>
    <property type="evidence" value="ECO:0007669"/>
    <property type="project" value="InterPro"/>
</dbReference>
<keyword evidence="3" id="KW-0812">Transmembrane</keyword>
<protein>
    <recommendedName>
        <fullName evidence="10">Protein pet100 log mitochondrial</fullName>
    </recommendedName>
</protein>
<evidence type="ECO:0000256" key="3">
    <source>
        <dbReference type="ARBA" id="ARBA00022692"/>
    </source>
</evidence>
<dbReference type="GO" id="GO:0005743">
    <property type="term" value="C:mitochondrial inner membrane"/>
    <property type="evidence" value="ECO:0007669"/>
    <property type="project" value="TreeGrafter"/>
</dbReference>
<reference evidence="9" key="1">
    <citation type="submission" date="2013-07" db="EMBL/GenBank/DDBJ databases">
        <title>Transcriptome sequencing and developmental regulation of gene expression in Anopheles aquasalis.</title>
        <authorList>
            <consortium name="Brazilian Malaria Network (MCT/CNPq/MS/SCTIE/DECIT/PRONEX 555648/2009-5) and Research Network on Bioactive Molecules from Arthropod Vectors (NAP-MOBIARVE"/>
            <consortium name="University of Sao Paulo)"/>
            <person name="Marinotti O."/>
            <person name="Ribeiro J.M.C."/>
            <person name="Costa-da-Silva A.L."/>
            <person name="Silva M.C.P."/>
            <person name="Lopes A.R."/>
            <person name="Barros M.S."/>
            <person name="Sa-Nunes A."/>
            <person name="Konjin B.B."/>
            <person name="Carvalho E."/>
            <person name="Suesdek L."/>
            <person name="Silva-Neto M.A.C."/>
            <person name="Capurro M.L."/>
        </authorList>
    </citation>
    <scope>NUCLEOTIDE SEQUENCE</scope>
    <source>
        <tissue evidence="9">Whole body</tissue>
    </source>
</reference>
<dbReference type="GO" id="GO:0051082">
    <property type="term" value="F:unfolded protein binding"/>
    <property type="evidence" value="ECO:0007669"/>
    <property type="project" value="TreeGrafter"/>
</dbReference>
<evidence type="ECO:0000256" key="5">
    <source>
        <dbReference type="ARBA" id="ARBA00022989"/>
    </source>
</evidence>
<dbReference type="PANTHER" id="PTHR33968">
    <property type="entry name" value="PROTEIN PET100 HOMOLOG, MITOCHONDRIAL"/>
    <property type="match status" value="1"/>
</dbReference>
<dbReference type="AlphaFoldDB" id="T1DM57"/>
<dbReference type="EMBL" id="GAMD01000076">
    <property type="protein sequence ID" value="JAB01515.1"/>
    <property type="molecule type" value="mRNA"/>
</dbReference>
<proteinExistence type="evidence at transcript level"/>
<keyword evidence="6" id="KW-0496">Mitochondrion</keyword>
<evidence type="ECO:0000256" key="4">
    <source>
        <dbReference type="ARBA" id="ARBA00022946"/>
    </source>
</evidence>
<dbReference type="VEuPathDB" id="VectorBase:AAQUA_012057"/>
<keyword evidence="4" id="KW-0809">Transit peptide</keyword>
<evidence type="ECO:0000256" key="8">
    <source>
        <dbReference type="ARBA" id="ARBA00038077"/>
    </source>
</evidence>
<sequence length="99" mass="11879">MGGWALEIGKMALYMTFPVAMFHWFNQPEYFEKWVTDTRRQLYPPENPEHRAQIEKAIRNVRERHDNELMKALEEIEQRNSAARFKEFSCASSRLLVYP</sequence>